<dbReference type="EMBL" id="SRLO01000403">
    <property type="protein sequence ID" value="TNN57536.1"/>
    <property type="molecule type" value="Genomic_DNA"/>
</dbReference>
<evidence type="ECO:0000313" key="2">
    <source>
        <dbReference type="Proteomes" id="UP000314294"/>
    </source>
</evidence>
<gene>
    <name evidence="1" type="ORF">EYF80_032260</name>
</gene>
<proteinExistence type="predicted"/>
<sequence>MVGACLSLPSPFYAATVEPSAEEHVSASNVFPLVKMLEHTLQEEIKAAPAAALEMGNQLIRQLREKLYSITFDPQRVFQLVQKSLH</sequence>
<keyword evidence="2" id="KW-1185">Reference proteome</keyword>
<organism evidence="1 2">
    <name type="scientific">Liparis tanakae</name>
    <name type="common">Tanaka's snailfish</name>
    <dbReference type="NCBI Taxonomy" id="230148"/>
    <lineage>
        <taxon>Eukaryota</taxon>
        <taxon>Metazoa</taxon>
        <taxon>Chordata</taxon>
        <taxon>Craniata</taxon>
        <taxon>Vertebrata</taxon>
        <taxon>Euteleostomi</taxon>
        <taxon>Actinopterygii</taxon>
        <taxon>Neopterygii</taxon>
        <taxon>Teleostei</taxon>
        <taxon>Neoteleostei</taxon>
        <taxon>Acanthomorphata</taxon>
        <taxon>Eupercaria</taxon>
        <taxon>Perciformes</taxon>
        <taxon>Cottioidei</taxon>
        <taxon>Cottales</taxon>
        <taxon>Liparidae</taxon>
        <taxon>Liparis</taxon>
    </lineage>
</organism>
<dbReference type="OrthoDB" id="1869581at2759"/>
<dbReference type="Proteomes" id="UP000314294">
    <property type="component" value="Unassembled WGS sequence"/>
</dbReference>
<comment type="caution">
    <text evidence="1">The sequence shown here is derived from an EMBL/GenBank/DDBJ whole genome shotgun (WGS) entry which is preliminary data.</text>
</comment>
<dbReference type="AlphaFoldDB" id="A0A4Z2GVI3"/>
<name>A0A4Z2GVI3_9TELE</name>
<reference evidence="1 2" key="1">
    <citation type="submission" date="2019-03" db="EMBL/GenBank/DDBJ databases">
        <title>First draft genome of Liparis tanakae, snailfish: a comprehensive survey of snailfish specific genes.</title>
        <authorList>
            <person name="Kim W."/>
            <person name="Song I."/>
            <person name="Jeong J.-H."/>
            <person name="Kim D."/>
            <person name="Kim S."/>
            <person name="Ryu S."/>
            <person name="Song J.Y."/>
            <person name="Lee S.K."/>
        </authorList>
    </citation>
    <scope>NUCLEOTIDE SEQUENCE [LARGE SCALE GENOMIC DNA]</scope>
    <source>
        <tissue evidence="1">Muscle</tissue>
    </source>
</reference>
<accession>A0A4Z2GVI3</accession>
<protein>
    <submittedName>
        <fullName evidence="1">Uncharacterized protein</fullName>
    </submittedName>
</protein>
<evidence type="ECO:0000313" key="1">
    <source>
        <dbReference type="EMBL" id="TNN57536.1"/>
    </source>
</evidence>